<dbReference type="AlphaFoldDB" id="A0A1X9NIH8"/>
<evidence type="ECO:0000313" key="5">
    <source>
        <dbReference type="EMBL" id="ARN74697.1"/>
    </source>
</evidence>
<keyword evidence="6" id="KW-1185">Reference proteome</keyword>
<protein>
    <submittedName>
        <fullName evidence="5">Transcriptional regulator</fullName>
    </submittedName>
</protein>
<dbReference type="PANTHER" id="PTHR36511:SF3">
    <property type="entry name" value="ANTITOXIN HIGA-2"/>
    <property type="match status" value="1"/>
</dbReference>
<dbReference type="SMART" id="SM00530">
    <property type="entry name" value="HTH_XRE"/>
    <property type="match status" value="1"/>
</dbReference>
<dbReference type="InterPro" id="IPR010982">
    <property type="entry name" value="Lambda_DNA-bd_dom_sf"/>
</dbReference>
<gene>
    <name evidence="5" type="ORF">BST96_11540</name>
</gene>
<evidence type="ECO:0000256" key="3">
    <source>
        <dbReference type="ARBA" id="ARBA00023163"/>
    </source>
</evidence>
<sequence>MSKLLKAVVATAKDLKLDTVTMRELDALALPEVIKLTPRQIKNIRAKAHVSQGVMARYLNISPSTYQKWERGEVTPGGGNLKLLNLAYRHGLESIA</sequence>
<dbReference type="PANTHER" id="PTHR36511">
    <property type="entry name" value="MERR FAMILY BACTERIAL REGULATORY PROTEIN"/>
    <property type="match status" value="1"/>
</dbReference>
<dbReference type="GO" id="GO:0003677">
    <property type="term" value="F:DNA binding"/>
    <property type="evidence" value="ECO:0007669"/>
    <property type="project" value="UniProtKB-KW"/>
</dbReference>
<evidence type="ECO:0000313" key="6">
    <source>
        <dbReference type="Proteomes" id="UP000193450"/>
    </source>
</evidence>
<dbReference type="KEGG" id="osg:BST96_11540"/>
<dbReference type="InterPro" id="IPR052359">
    <property type="entry name" value="HTH-type_reg/antitoxin"/>
</dbReference>
<evidence type="ECO:0000256" key="2">
    <source>
        <dbReference type="ARBA" id="ARBA00023125"/>
    </source>
</evidence>
<accession>A0A1X9NIH8</accession>
<evidence type="ECO:0000259" key="4">
    <source>
        <dbReference type="PROSITE" id="PS50943"/>
    </source>
</evidence>
<proteinExistence type="predicted"/>
<dbReference type="EMBL" id="CP019343">
    <property type="protein sequence ID" value="ARN74697.1"/>
    <property type="molecule type" value="Genomic_DNA"/>
</dbReference>
<dbReference type="Gene3D" id="1.10.260.40">
    <property type="entry name" value="lambda repressor-like DNA-binding domains"/>
    <property type="match status" value="1"/>
</dbReference>
<keyword evidence="2" id="KW-0238">DNA-binding</keyword>
<dbReference type="OrthoDB" id="9799384at2"/>
<dbReference type="SUPFAM" id="SSF47413">
    <property type="entry name" value="lambda repressor-like DNA-binding domains"/>
    <property type="match status" value="1"/>
</dbReference>
<dbReference type="RefSeq" id="WP_085758851.1">
    <property type="nucleotide sequence ID" value="NZ_CP019343.1"/>
</dbReference>
<dbReference type="CDD" id="cd00093">
    <property type="entry name" value="HTH_XRE"/>
    <property type="match status" value="1"/>
</dbReference>
<dbReference type="PROSITE" id="PS50943">
    <property type="entry name" value="HTH_CROC1"/>
    <property type="match status" value="1"/>
</dbReference>
<feature type="domain" description="HTH cro/C1-type" evidence="4">
    <location>
        <begin position="41"/>
        <end position="84"/>
    </location>
</feature>
<dbReference type="STRING" id="716816.BST96_11540"/>
<dbReference type="Pfam" id="PF01381">
    <property type="entry name" value="HTH_3"/>
    <property type="match status" value="1"/>
</dbReference>
<evidence type="ECO:0000256" key="1">
    <source>
        <dbReference type="ARBA" id="ARBA00023015"/>
    </source>
</evidence>
<reference evidence="5 6" key="1">
    <citation type="submission" date="2016-11" db="EMBL/GenBank/DDBJ databases">
        <title>Trade-off between light-utilization and light-protection in marine flavobacteria.</title>
        <authorList>
            <person name="Kumagai Y."/>
        </authorList>
    </citation>
    <scope>NUCLEOTIDE SEQUENCE [LARGE SCALE GENOMIC DNA]</scope>
    <source>
        <strain evidence="5 6">NBRC 107125</strain>
    </source>
</reference>
<organism evidence="5 6">
    <name type="scientific">Oceanicoccus sagamiensis</name>
    <dbReference type="NCBI Taxonomy" id="716816"/>
    <lineage>
        <taxon>Bacteria</taxon>
        <taxon>Pseudomonadati</taxon>
        <taxon>Pseudomonadota</taxon>
        <taxon>Gammaproteobacteria</taxon>
        <taxon>Cellvibrionales</taxon>
        <taxon>Spongiibacteraceae</taxon>
        <taxon>Oceanicoccus</taxon>
    </lineage>
</organism>
<name>A0A1X9NIH8_9GAMM</name>
<keyword evidence="3" id="KW-0804">Transcription</keyword>
<dbReference type="InterPro" id="IPR001387">
    <property type="entry name" value="Cro/C1-type_HTH"/>
</dbReference>
<dbReference type="Proteomes" id="UP000193450">
    <property type="component" value="Chromosome"/>
</dbReference>
<keyword evidence="1" id="KW-0805">Transcription regulation</keyword>